<dbReference type="SUPFAM" id="SSF52047">
    <property type="entry name" value="RNI-like"/>
    <property type="match status" value="1"/>
</dbReference>
<evidence type="ECO:0000256" key="3">
    <source>
        <dbReference type="ARBA" id="ARBA00023125"/>
    </source>
</evidence>
<keyword evidence="2" id="KW-0805">Transcription regulation</keyword>
<evidence type="ECO:0000256" key="1">
    <source>
        <dbReference type="ARBA" id="ARBA00004123"/>
    </source>
</evidence>
<sequence length="539" mass="60469">MAKLTDLPADLVHKIIAHLIDHRPQTEKAHYNLDHDEIGPNPAKRTRPHLELKETCRRHCHSFVAGAQIPQYPLEVSWQEGLPTNPLLPLTLVNHTFRQCAQQALFKNVALGTQWQAYLFLRALTCTTTHDESTLSATGRVPSTVTDHPLKVLALHVRSLQFNWRGPASMGKGGGSLICDIIRTCPVLENLAISTTLLRPCKEPLLEALAGRQFLREFVVLRNPYYYGDLHLQWQVDEVLARLCSGWKHLETIELHKLAGHEPHKSLPSNPINSIPTMNCALKTLILERCDLNDREISWILESSRESMRTLKIIEPTQKLSRPGLCRILKDCTSPNLEILKISISTEWHVIYPSEYVEGSDDPATNRGLLDVVFKTSSALRKLKSLSIDGSLIGVELFTLLPPSIVKFDWGDHEMDGSAFARALSNSDSTAQCLPNLECFSIRNFSDWAEQDRHVIRTTLMARGVCFHTTGGKDFCKDEEAYYRGGSDGSENLSGSADSLSSAMSPITDPRTRPGERYPEPSEWGSDYSYVSSTASWFF</sequence>
<protein>
    <recommendedName>
        <fullName evidence="9">F-box domain-containing protein</fullName>
    </recommendedName>
</protein>
<dbReference type="PANTHER" id="PTHR11988:SF27">
    <property type="entry name" value="GH27708P"/>
    <property type="match status" value="1"/>
</dbReference>
<evidence type="ECO:0000256" key="2">
    <source>
        <dbReference type="ARBA" id="ARBA00023015"/>
    </source>
</evidence>
<evidence type="ECO:0000256" key="6">
    <source>
        <dbReference type="SAM" id="MobiDB-lite"/>
    </source>
</evidence>
<feature type="compositionally biased region" description="Low complexity" evidence="6">
    <location>
        <begin position="490"/>
        <end position="505"/>
    </location>
</feature>
<evidence type="ECO:0000256" key="5">
    <source>
        <dbReference type="ARBA" id="ARBA00023242"/>
    </source>
</evidence>
<dbReference type="Gene3D" id="3.80.10.10">
    <property type="entry name" value="Ribonuclease Inhibitor"/>
    <property type="match status" value="1"/>
</dbReference>
<keyword evidence="4" id="KW-0804">Transcription</keyword>
<name>A0ABY7CS47_9BASI</name>
<evidence type="ECO:0000256" key="4">
    <source>
        <dbReference type="ARBA" id="ARBA00023163"/>
    </source>
</evidence>
<dbReference type="PANTHER" id="PTHR11988">
    <property type="entry name" value="THYROTROPH EMBRYONIC FACTOR RELATED"/>
    <property type="match status" value="1"/>
</dbReference>
<organism evidence="7 8">
    <name type="scientific">Puccinia triticina</name>
    <dbReference type="NCBI Taxonomy" id="208348"/>
    <lineage>
        <taxon>Eukaryota</taxon>
        <taxon>Fungi</taxon>
        <taxon>Dikarya</taxon>
        <taxon>Basidiomycota</taxon>
        <taxon>Pucciniomycotina</taxon>
        <taxon>Pucciniomycetes</taxon>
        <taxon>Pucciniales</taxon>
        <taxon>Pucciniaceae</taxon>
        <taxon>Puccinia</taxon>
    </lineage>
</organism>
<feature type="region of interest" description="Disordered" evidence="6">
    <location>
        <begin position="486"/>
        <end position="521"/>
    </location>
</feature>
<dbReference type="RefSeq" id="XP_053023626.1">
    <property type="nucleotide sequence ID" value="XM_053172379.1"/>
</dbReference>
<feature type="compositionally biased region" description="Basic and acidic residues" evidence="6">
    <location>
        <begin position="510"/>
        <end position="520"/>
    </location>
</feature>
<dbReference type="InterPro" id="IPR032675">
    <property type="entry name" value="LRR_dom_sf"/>
</dbReference>
<keyword evidence="5" id="KW-0539">Nucleus</keyword>
<keyword evidence="8" id="KW-1185">Reference proteome</keyword>
<proteinExistence type="predicted"/>
<dbReference type="EMBL" id="CP110429">
    <property type="protein sequence ID" value="WAQ88071.1"/>
    <property type="molecule type" value="Genomic_DNA"/>
</dbReference>
<evidence type="ECO:0000313" key="7">
    <source>
        <dbReference type="EMBL" id="WAQ88071.1"/>
    </source>
</evidence>
<comment type="subcellular location">
    <subcellularLocation>
        <location evidence="1">Nucleus</location>
    </subcellularLocation>
</comment>
<keyword evidence="3" id="KW-0238">DNA-binding</keyword>
<accession>A0ABY7CS47</accession>
<dbReference type="GeneID" id="77813274"/>
<dbReference type="InterPro" id="IPR040223">
    <property type="entry name" value="PAR_bZIP"/>
</dbReference>
<evidence type="ECO:0000313" key="8">
    <source>
        <dbReference type="Proteomes" id="UP001164743"/>
    </source>
</evidence>
<dbReference type="Proteomes" id="UP001164743">
    <property type="component" value="Chromosome 9A"/>
</dbReference>
<reference evidence="7" key="1">
    <citation type="submission" date="2022-10" db="EMBL/GenBank/DDBJ databases">
        <title>Puccinia triticina Genome sequencing and assembly.</title>
        <authorList>
            <person name="Li C."/>
        </authorList>
    </citation>
    <scope>NUCLEOTIDE SEQUENCE</scope>
    <source>
        <strain evidence="7">Pt15</strain>
    </source>
</reference>
<gene>
    <name evidence="7" type="ORF">PtA15_9A196</name>
</gene>
<evidence type="ECO:0008006" key="9">
    <source>
        <dbReference type="Google" id="ProtNLM"/>
    </source>
</evidence>